<feature type="compositionally biased region" description="Basic and acidic residues" evidence="1">
    <location>
        <begin position="293"/>
        <end position="303"/>
    </location>
</feature>
<feature type="compositionally biased region" description="Basic residues" evidence="1">
    <location>
        <begin position="305"/>
        <end position="314"/>
    </location>
</feature>
<sequence length="535" mass="57201">MMATRGRKVPWSGGGAEQQPAPAFRTGPVIAQSRFVEGSMNDRASAAPPPSFLGPGDAAAYERQFYEADRLKPLRPVSSAGHYYHHNNINDRTAPGRSQASQKQETSRKGGFWDGVKERFHLTRSRSSGNIPRMSEKESRRAATAPNPTGSEKPSAPPVAYPTREEVMESYKSLVASGFFDAHAIQGTRHPLRTTVSHNDTRPSTTATTTKATMGPPPMSFAAHKQALSRKHPPVSFSAVPYSSTKPASPAALPSSVCPPPPPPRRPTTAVDEAASPQRGTKRGPAPFDGDSESTKDSGETGARKLVKKLRRSASRVSTDLTGPAPALINPFKGRPSTSSNAPTIASVMSAVSTDTEGPAPPPQRTPTKLTKSKYPPRSTRGRGLAAGISFGNLNIARRRPRSPAATVPPPAAAPRRVITPNPLNMNPITANAPVFAVPLVDDAMLVDSPERRSRSPERMSMERPTTALAPASFHYPQRKRGEPLSIVPDANRGIPGVPRIPAALVSPFGVPDKEDTKMRDSGVGEDVENAVRVW</sequence>
<feature type="region of interest" description="Disordered" evidence="1">
    <location>
        <begin position="78"/>
        <end position="160"/>
    </location>
</feature>
<evidence type="ECO:0000313" key="2">
    <source>
        <dbReference type="EMBL" id="KAK4454997.1"/>
    </source>
</evidence>
<feature type="region of interest" description="Disordered" evidence="1">
    <location>
        <begin position="1"/>
        <end position="27"/>
    </location>
</feature>
<accession>A0AAV9H312</accession>
<organism evidence="2 3">
    <name type="scientific">Podospora aff. communis PSN243</name>
    <dbReference type="NCBI Taxonomy" id="3040156"/>
    <lineage>
        <taxon>Eukaryota</taxon>
        <taxon>Fungi</taxon>
        <taxon>Dikarya</taxon>
        <taxon>Ascomycota</taxon>
        <taxon>Pezizomycotina</taxon>
        <taxon>Sordariomycetes</taxon>
        <taxon>Sordariomycetidae</taxon>
        <taxon>Sordariales</taxon>
        <taxon>Podosporaceae</taxon>
        <taxon>Podospora</taxon>
    </lineage>
</organism>
<protein>
    <submittedName>
        <fullName evidence="2">Uncharacterized protein</fullName>
    </submittedName>
</protein>
<evidence type="ECO:0000256" key="1">
    <source>
        <dbReference type="SAM" id="MobiDB-lite"/>
    </source>
</evidence>
<reference evidence="2" key="1">
    <citation type="journal article" date="2023" name="Mol. Phylogenet. Evol.">
        <title>Genome-scale phylogeny and comparative genomics of the fungal order Sordariales.</title>
        <authorList>
            <person name="Hensen N."/>
            <person name="Bonometti L."/>
            <person name="Westerberg I."/>
            <person name="Brannstrom I.O."/>
            <person name="Guillou S."/>
            <person name="Cros-Aarteil S."/>
            <person name="Calhoun S."/>
            <person name="Haridas S."/>
            <person name="Kuo A."/>
            <person name="Mondo S."/>
            <person name="Pangilinan J."/>
            <person name="Riley R."/>
            <person name="LaButti K."/>
            <person name="Andreopoulos B."/>
            <person name="Lipzen A."/>
            <person name="Chen C."/>
            <person name="Yan M."/>
            <person name="Daum C."/>
            <person name="Ng V."/>
            <person name="Clum A."/>
            <person name="Steindorff A."/>
            <person name="Ohm R.A."/>
            <person name="Martin F."/>
            <person name="Silar P."/>
            <person name="Natvig D.O."/>
            <person name="Lalanne C."/>
            <person name="Gautier V."/>
            <person name="Ament-Velasquez S.L."/>
            <person name="Kruys A."/>
            <person name="Hutchinson M.I."/>
            <person name="Powell A.J."/>
            <person name="Barry K."/>
            <person name="Miller A.N."/>
            <person name="Grigoriev I.V."/>
            <person name="Debuchy R."/>
            <person name="Gladieux P."/>
            <person name="Hiltunen Thoren M."/>
            <person name="Johannesson H."/>
        </authorList>
    </citation>
    <scope>NUCLEOTIDE SEQUENCE</scope>
    <source>
        <strain evidence="2">PSN243</strain>
    </source>
</reference>
<proteinExistence type="predicted"/>
<keyword evidence="3" id="KW-1185">Reference proteome</keyword>
<feature type="region of interest" description="Disordered" evidence="1">
    <location>
        <begin position="190"/>
        <end position="386"/>
    </location>
</feature>
<evidence type="ECO:0000313" key="3">
    <source>
        <dbReference type="Proteomes" id="UP001321760"/>
    </source>
</evidence>
<dbReference type="Proteomes" id="UP001321760">
    <property type="component" value="Unassembled WGS sequence"/>
</dbReference>
<feature type="compositionally biased region" description="Polar residues" evidence="1">
    <location>
        <begin position="194"/>
        <end position="204"/>
    </location>
</feature>
<reference evidence="2" key="2">
    <citation type="submission" date="2023-05" db="EMBL/GenBank/DDBJ databases">
        <authorList>
            <consortium name="Lawrence Berkeley National Laboratory"/>
            <person name="Steindorff A."/>
            <person name="Hensen N."/>
            <person name="Bonometti L."/>
            <person name="Westerberg I."/>
            <person name="Brannstrom I.O."/>
            <person name="Guillou S."/>
            <person name="Cros-Aarteil S."/>
            <person name="Calhoun S."/>
            <person name="Haridas S."/>
            <person name="Kuo A."/>
            <person name="Mondo S."/>
            <person name="Pangilinan J."/>
            <person name="Riley R."/>
            <person name="Labutti K."/>
            <person name="Andreopoulos B."/>
            <person name="Lipzen A."/>
            <person name="Chen C."/>
            <person name="Yanf M."/>
            <person name="Daum C."/>
            <person name="Ng V."/>
            <person name="Clum A."/>
            <person name="Ohm R."/>
            <person name="Martin F."/>
            <person name="Silar P."/>
            <person name="Natvig D."/>
            <person name="Lalanne C."/>
            <person name="Gautier V."/>
            <person name="Ament-Velasquez S.L."/>
            <person name="Kruys A."/>
            <person name="Hutchinson M.I."/>
            <person name="Powell A.J."/>
            <person name="Barry K."/>
            <person name="Miller A.N."/>
            <person name="Grigoriev I.V."/>
            <person name="Debuchy R."/>
            <person name="Gladieux P."/>
            <person name="Thoren M.H."/>
            <person name="Johannesson H."/>
        </authorList>
    </citation>
    <scope>NUCLEOTIDE SEQUENCE</scope>
    <source>
        <strain evidence="2">PSN243</strain>
    </source>
</reference>
<gene>
    <name evidence="2" type="ORF">QBC34DRAFT_105253</name>
</gene>
<dbReference type="AlphaFoldDB" id="A0AAV9H312"/>
<comment type="caution">
    <text evidence="2">The sequence shown here is derived from an EMBL/GenBank/DDBJ whole genome shotgun (WGS) entry which is preliminary data.</text>
</comment>
<dbReference type="EMBL" id="MU865915">
    <property type="protein sequence ID" value="KAK4454997.1"/>
    <property type="molecule type" value="Genomic_DNA"/>
</dbReference>
<feature type="compositionally biased region" description="Pro residues" evidence="1">
    <location>
        <begin position="257"/>
        <end position="266"/>
    </location>
</feature>
<feature type="compositionally biased region" description="Low complexity" evidence="1">
    <location>
        <begin position="243"/>
        <end position="256"/>
    </location>
</feature>
<name>A0AAV9H312_9PEZI</name>